<feature type="compositionally biased region" description="Low complexity" evidence="1">
    <location>
        <begin position="33"/>
        <end position="52"/>
    </location>
</feature>
<dbReference type="Proteomes" id="UP001211907">
    <property type="component" value="Unassembled WGS sequence"/>
</dbReference>
<dbReference type="EMBL" id="JADGJH010001421">
    <property type="protein sequence ID" value="KAJ3113771.1"/>
    <property type="molecule type" value="Genomic_DNA"/>
</dbReference>
<evidence type="ECO:0000313" key="3">
    <source>
        <dbReference type="Proteomes" id="UP001211907"/>
    </source>
</evidence>
<organism evidence="2 3">
    <name type="scientific">Physocladia obscura</name>
    <dbReference type="NCBI Taxonomy" id="109957"/>
    <lineage>
        <taxon>Eukaryota</taxon>
        <taxon>Fungi</taxon>
        <taxon>Fungi incertae sedis</taxon>
        <taxon>Chytridiomycota</taxon>
        <taxon>Chytridiomycota incertae sedis</taxon>
        <taxon>Chytridiomycetes</taxon>
        <taxon>Chytridiales</taxon>
        <taxon>Chytriomycetaceae</taxon>
        <taxon>Physocladia</taxon>
    </lineage>
</organism>
<reference evidence="2" key="1">
    <citation type="submission" date="2020-05" db="EMBL/GenBank/DDBJ databases">
        <title>Phylogenomic resolution of chytrid fungi.</title>
        <authorList>
            <person name="Stajich J.E."/>
            <person name="Amses K."/>
            <person name="Simmons R."/>
            <person name="Seto K."/>
            <person name="Myers J."/>
            <person name="Bonds A."/>
            <person name="Quandt C.A."/>
            <person name="Barry K."/>
            <person name="Liu P."/>
            <person name="Grigoriev I."/>
            <person name="Longcore J.E."/>
            <person name="James T.Y."/>
        </authorList>
    </citation>
    <scope>NUCLEOTIDE SEQUENCE</scope>
    <source>
        <strain evidence="2">JEL0513</strain>
    </source>
</reference>
<dbReference type="AlphaFoldDB" id="A0AAD5XEK6"/>
<proteinExistence type="predicted"/>
<feature type="region of interest" description="Disordered" evidence="1">
    <location>
        <begin position="1"/>
        <end position="52"/>
    </location>
</feature>
<feature type="non-terminal residue" evidence="2">
    <location>
        <position position="1"/>
    </location>
</feature>
<accession>A0AAD5XEK6</accession>
<name>A0AAD5XEK6_9FUNG</name>
<keyword evidence="3" id="KW-1185">Reference proteome</keyword>
<sequence length="110" mass="12113">EQDLTAVLDDSEFRRARSKSPSGTRRPAYERPANSANAQSQNQNPTLLDVAADSDVAAAMRVDIDIDGDARSDNNNGNNNQHRMTSNFKRVYVGNLAYEVTRPILPASFC</sequence>
<evidence type="ECO:0000256" key="1">
    <source>
        <dbReference type="SAM" id="MobiDB-lite"/>
    </source>
</evidence>
<protein>
    <submittedName>
        <fullName evidence="2">Uncharacterized protein</fullName>
    </submittedName>
</protein>
<comment type="caution">
    <text evidence="2">The sequence shown here is derived from an EMBL/GenBank/DDBJ whole genome shotgun (WGS) entry which is preliminary data.</text>
</comment>
<evidence type="ECO:0000313" key="2">
    <source>
        <dbReference type="EMBL" id="KAJ3113771.1"/>
    </source>
</evidence>
<gene>
    <name evidence="2" type="ORF">HK100_001884</name>
</gene>